<dbReference type="Pfam" id="PF25833">
    <property type="entry name" value="Fn3_SaeA_3rd"/>
    <property type="match status" value="1"/>
</dbReference>
<dbReference type="Pfam" id="PF25835">
    <property type="entry name" value="Fn3_SaeA_5th"/>
    <property type="match status" value="1"/>
</dbReference>
<dbReference type="EMBL" id="MSGO01000042">
    <property type="protein sequence ID" value="OLL14072.1"/>
    <property type="molecule type" value="Genomic_DNA"/>
</dbReference>
<dbReference type="InterPro" id="IPR058694">
    <property type="entry name" value="Fn3_SaeA_4th"/>
</dbReference>
<evidence type="ECO:0000259" key="5">
    <source>
        <dbReference type="Pfam" id="PF25835"/>
    </source>
</evidence>
<feature type="domain" description="SaeA first Fn3-like" evidence="2">
    <location>
        <begin position="162"/>
        <end position="251"/>
    </location>
</feature>
<comment type="caution">
    <text evidence="7">The sequence shown here is derived from an EMBL/GenBank/DDBJ whole genome shotgun (WGS) entry which is preliminary data.</text>
</comment>
<feature type="domain" description="SaeA third Fn3-like" evidence="4">
    <location>
        <begin position="377"/>
        <end position="481"/>
    </location>
</feature>
<dbReference type="InterPro" id="IPR058691">
    <property type="entry name" value="Fn3_SaeA_1st"/>
</dbReference>
<organism evidence="7 8">
    <name type="scientific">Actinomyces oris</name>
    <dbReference type="NCBI Taxonomy" id="544580"/>
    <lineage>
        <taxon>Bacteria</taxon>
        <taxon>Bacillati</taxon>
        <taxon>Actinomycetota</taxon>
        <taxon>Actinomycetes</taxon>
        <taxon>Actinomycetales</taxon>
        <taxon>Actinomycetaceae</taxon>
        <taxon>Actinomyces</taxon>
    </lineage>
</organism>
<evidence type="ECO:0000313" key="8">
    <source>
        <dbReference type="Proteomes" id="UP000185736"/>
    </source>
</evidence>
<feature type="domain" description="SaeA fifth Fn3-like" evidence="6">
    <location>
        <begin position="614"/>
        <end position="730"/>
    </location>
</feature>
<feature type="domain" description="SaeA second Fn3-like" evidence="3">
    <location>
        <begin position="261"/>
        <end position="354"/>
    </location>
</feature>
<feature type="domain" description="SaeA fourth Fn3-like" evidence="5">
    <location>
        <begin position="489"/>
        <end position="580"/>
    </location>
</feature>
<dbReference type="Proteomes" id="UP000185736">
    <property type="component" value="Unassembled WGS sequence"/>
</dbReference>
<protein>
    <submittedName>
        <fullName evidence="7">Uncharacterized protein</fullName>
    </submittedName>
</protein>
<evidence type="ECO:0000259" key="6">
    <source>
        <dbReference type="Pfam" id="PF25836"/>
    </source>
</evidence>
<proteinExistence type="predicted"/>
<dbReference type="InterPro" id="IPR058692">
    <property type="entry name" value="Fn3_SaeA_2nd"/>
</dbReference>
<sequence>MAISFREFTHAMTQWMTEAPDEVKQHLRASSWKSLMLTGKDVDGGTVFSPQEIVDRVLDGRDDLTMTVAVPVSLMLNSRFGPQEGSEAPPEGQGAGSDDSLSGGAPSPEAHVMQEAANEEPTTEPDLASQSPSDEEAIDWIFPAYDYSREDLDRPEEGGRVPVTVSDVGGSLRYTWPDAGQSEVYRVVISDLEDPYSPDDFDEAAVTEGLNALDSAPWTTAVRFVTVWGYERLGDDERYLGQCRRVASRVVVHPVAQWSLGFNSESRCVDSSWEPPVAPPGATVKVRTARLPLEQPVGRYLRGSAWLSCEIPNNGAGFQDSENLVGGKQYNYVAAVEVQISGETYTSTPIRQQITPEVEREKIVDLGIVDDQGVDGTRGSALRLTWTQLSQSSVTVYRTQRPVDPAASDRATVPEEALASAGLPQDAAITAAAGIEELDTPARQLRTISAVPWPDGHEWDTIYFTPVTFHGDGEVTIGTTVQRKRAASIENVTLTRRLNWDLVTFTWPGDATLVELRMTALDAPFDDSTTPFMSVTHEDYQADGGCVIKNGLPAPGGCLYLNAITYMSGTQISSPPVSIEVPSLWTYQYSLKWPGDVKVMGGFMRQAVARFGHTVVEITVEALKGVCDESGAIGLTLLHNPSHLPLHAADGQRVGFFLERPTKDNHQEAVTSVRVPPNGQPLSLWFDHSDFPAGYFRLVVDSHPLSAIDEEARHLALEHFGLIDPSLSDLIKKG</sequence>
<name>A0A1Q8HYZ4_9ACTO</name>
<evidence type="ECO:0000259" key="4">
    <source>
        <dbReference type="Pfam" id="PF25834"/>
    </source>
</evidence>
<dbReference type="AlphaFoldDB" id="A0A1Q8HYZ4"/>
<gene>
    <name evidence="7" type="ORF">BKH32_10420</name>
</gene>
<dbReference type="Pfam" id="PF25836">
    <property type="entry name" value="Fn3_SaeA_6th"/>
    <property type="match status" value="1"/>
</dbReference>
<dbReference type="InterPro" id="IPR058693">
    <property type="entry name" value="Fn3_SaeA_3rd"/>
</dbReference>
<evidence type="ECO:0000256" key="1">
    <source>
        <dbReference type="SAM" id="MobiDB-lite"/>
    </source>
</evidence>
<evidence type="ECO:0000313" key="7">
    <source>
        <dbReference type="EMBL" id="OLL14072.1"/>
    </source>
</evidence>
<feature type="compositionally biased region" description="Low complexity" evidence="1">
    <location>
        <begin position="96"/>
        <end position="108"/>
    </location>
</feature>
<feature type="region of interest" description="Disordered" evidence="1">
    <location>
        <begin position="79"/>
        <end position="135"/>
    </location>
</feature>
<reference evidence="7 8" key="1">
    <citation type="submission" date="2016-12" db="EMBL/GenBank/DDBJ databases">
        <title>Genomic comparison of strains in the 'Actinomyces naeslundii' group.</title>
        <authorList>
            <person name="Mughal S.R."/>
            <person name="Do T."/>
            <person name="Gilbert S.C."/>
            <person name="Witherden E.A."/>
            <person name="Didelot X."/>
            <person name="Beighton D."/>
        </authorList>
    </citation>
    <scope>NUCLEOTIDE SEQUENCE [LARGE SCALE GENOMIC DNA]</scope>
    <source>
        <strain evidence="7 8">S64C</strain>
    </source>
</reference>
<dbReference type="Pfam" id="PF25832">
    <property type="entry name" value="Fn3_SaeA_2nd"/>
    <property type="match status" value="1"/>
</dbReference>
<evidence type="ECO:0000259" key="3">
    <source>
        <dbReference type="Pfam" id="PF25833"/>
    </source>
</evidence>
<dbReference type="InterPro" id="IPR058696">
    <property type="entry name" value="Fn3_SaeA_5th"/>
</dbReference>
<accession>A0A1Q8HYZ4</accession>
<dbReference type="Pfam" id="PF25834">
    <property type="entry name" value="Fn3_SaeA_4th"/>
    <property type="match status" value="1"/>
</dbReference>
<evidence type="ECO:0000259" key="2">
    <source>
        <dbReference type="Pfam" id="PF25832"/>
    </source>
</evidence>